<dbReference type="AlphaFoldDB" id="A0A0A5I0Y0"/>
<comment type="function">
    <text evidence="5">Enables the bacterium to metabolize sucrose as a sole carbon source.</text>
</comment>
<dbReference type="NCBIfam" id="TIGR01322">
    <property type="entry name" value="scrB_fam"/>
    <property type="match status" value="1"/>
</dbReference>
<dbReference type="SUPFAM" id="SSF75005">
    <property type="entry name" value="Arabinanase/levansucrase/invertase"/>
    <property type="match status" value="1"/>
</dbReference>
<comment type="caution">
    <text evidence="8">The sequence shown here is derived from an EMBL/GenBank/DDBJ whole genome shotgun (WGS) entry which is preliminary data.</text>
</comment>
<feature type="domain" description="Glycosyl hydrolase family 32 C-terminal" evidence="7">
    <location>
        <begin position="419"/>
        <end position="522"/>
    </location>
</feature>
<comment type="catalytic activity">
    <reaction evidence="4">
        <text>Hydrolysis of terminal non-reducing beta-D-fructofuranoside residues in beta-D-fructofuranosides.</text>
        <dbReference type="EC" id="3.2.1.26"/>
    </reaction>
</comment>
<evidence type="ECO:0000313" key="9">
    <source>
        <dbReference type="Proteomes" id="UP000030451"/>
    </source>
</evidence>
<comment type="pathway">
    <text evidence="5">Glycan biosynthesis; sucrose metabolism.</text>
</comment>
<evidence type="ECO:0000259" key="6">
    <source>
        <dbReference type="Pfam" id="PF00251"/>
    </source>
</evidence>
<evidence type="ECO:0000259" key="7">
    <source>
        <dbReference type="Pfam" id="PF08244"/>
    </source>
</evidence>
<sequence>MSVEHYLSLCGGKNNITRVLAPEDELIIAVEDVSKVADSSLIVAIREVLGEHQVTFKRTRCFDEEALLKIGRMISEQQVLALANATKPAQCPHRPSWHISPPQGLLNDPNGFIFHNGEYHLFYQWYPHACVHKDKYWAHLTSPDLVNWQWQPVALTPSDWFDAHGVFSGHALSHQNQLMLFYTGNTRIGEQRDRHTTQCLATSQDGIHFTKHGPIIEQLPEGVTPHIRDPKIVRHNDSWLMLLGAQTSDLKGRLAIYRSEDLHTWQFDGLYGQEFGDFGYMWECPDLFSIGDERFAVIGPQGIESFSEHNTIPHHNGIARARFKSDKGIELSDFEHLDYGFDFYAPQTILTPDGRRVMCGWMGLPDEIDQPSADNGWLHQLTLMRELSVKDGRLVQWPIAELDALAQPEQSIMLSDQGYNLETKSFDLSIELEWGSQLNLFEGEGSQLMLIADQSRRAFVMDRSQTLNRAQDTIRELPLTGDKIRLRILADSSSVEVFINDGDAVMTSRVFTEPHATGISLSGMPSLARVKRLNPSRAPFAD</sequence>
<dbReference type="UniPathway" id="UPA00238"/>
<proteinExistence type="inferred from homology"/>
<dbReference type="InterPro" id="IPR006232">
    <property type="entry name" value="Suc6P_hydrolase"/>
</dbReference>
<feature type="domain" description="Glycosyl hydrolase family 32 N-terminal" evidence="6">
    <location>
        <begin position="98"/>
        <end position="398"/>
    </location>
</feature>
<dbReference type="InterPro" id="IPR018053">
    <property type="entry name" value="Glyco_hydro_32_AS"/>
</dbReference>
<dbReference type="Pfam" id="PF00251">
    <property type="entry name" value="Glyco_hydro_32N"/>
    <property type="match status" value="1"/>
</dbReference>
<dbReference type="PANTHER" id="PTHR43101">
    <property type="entry name" value="BETA-FRUCTOSIDASE"/>
    <property type="match status" value="1"/>
</dbReference>
<dbReference type="EMBL" id="JRWP01000005">
    <property type="protein sequence ID" value="KGY09436.1"/>
    <property type="molecule type" value="Genomic_DNA"/>
</dbReference>
<dbReference type="Proteomes" id="UP000030451">
    <property type="component" value="Unassembled WGS sequence"/>
</dbReference>
<dbReference type="STRING" id="379097.SE23_14330"/>
<dbReference type="InterPro" id="IPR023296">
    <property type="entry name" value="Glyco_hydro_beta-prop_sf"/>
</dbReference>
<comment type="subcellular location">
    <subcellularLocation>
        <location evidence="5">Cytoplasm</location>
    </subcellularLocation>
</comment>
<gene>
    <name evidence="8" type="ORF">NM06_06180</name>
</gene>
<evidence type="ECO:0000256" key="2">
    <source>
        <dbReference type="ARBA" id="ARBA00022801"/>
    </source>
</evidence>
<evidence type="ECO:0000256" key="1">
    <source>
        <dbReference type="ARBA" id="ARBA00009902"/>
    </source>
</evidence>
<accession>A0A0A5I0Y0</accession>
<dbReference type="Gene3D" id="2.115.10.20">
    <property type="entry name" value="Glycosyl hydrolase domain, family 43"/>
    <property type="match status" value="1"/>
</dbReference>
<evidence type="ECO:0000256" key="4">
    <source>
        <dbReference type="RuleBase" id="RU362110"/>
    </source>
</evidence>
<name>A0A0A5I0Y0_PHOS4</name>
<evidence type="ECO:0000313" key="8">
    <source>
        <dbReference type="EMBL" id="KGY09436.1"/>
    </source>
</evidence>
<keyword evidence="2 4" id="KW-0378">Hydrolase</keyword>
<dbReference type="GO" id="GO:0005737">
    <property type="term" value="C:cytoplasm"/>
    <property type="evidence" value="ECO:0007669"/>
    <property type="project" value="UniProtKB-SubCell"/>
</dbReference>
<dbReference type="OrthoDB" id="9801455at2"/>
<dbReference type="CDD" id="cd18623">
    <property type="entry name" value="GH32_ScrB-like"/>
    <property type="match status" value="1"/>
</dbReference>
<comment type="similarity">
    <text evidence="1 4">Belongs to the glycosyl hydrolase 32 family.</text>
</comment>
<dbReference type="InterPro" id="IPR051214">
    <property type="entry name" value="GH32_Enzymes"/>
</dbReference>
<dbReference type="InterPro" id="IPR013320">
    <property type="entry name" value="ConA-like_dom_sf"/>
</dbReference>
<keyword evidence="5" id="KW-0963">Cytoplasm</keyword>
<dbReference type="GO" id="GO:0005985">
    <property type="term" value="P:sucrose metabolic process"/>
    <property type="evidence" value="ECO:0007669"/>
    <property type="project" value="UniProtKB-UniPathway"/>
</dbReference>
<organism evidence="8 9">
    <name type="scientific">Photobacterium sp. (strain ATCC 43367)</name>
    <dbReference type="NCBI Taxonomy" id="379097"/>
    <lineage>
        <taxon>Bacteria</taxon>
        <taxon>Pseudomonadati</taxon>
        <taxon>Pseudomonadota</taxon>
        <taxon>Gammaproteobacteria</taxon>
        <taxon>Vibrionales</taxon>
        <taxon>Vibrionaceae</taxon>
        <taxon>Vibrio</taxon>
        <taxon>Vibrio oreintalis group</taxon>
    </lineage>
</organism>
<dbReference type="SMART" id="SM00640">
    <property type="entry name" value="Glyco_32"/>
    <property type="match status" value="1"/>
</dbReference>
<evidence type="ECO:0000256" key="3">
    <source>
        <dbReference type="ARBA" id="ARBA00023295"/>
    </source>
</evidence>
<reference evidence="8 9" key="1">
    <citation type="submission" date="2014-10" db="EMBL/GenBank/DDBJ databases">
        <title>Genome sequencing of Vibrio sinaloensis T08.</title>
        <authorList>
            <person name="Chan K.-G."/>
            <person name="Mohamad N.I."/>
        </authorList>
    </citation>
    <scope>NUCLEOTIDE SEQUENCE [LARGE SCALE GENOMIC DNA]</scope>
    <source>
        <strain evidence="8 9">T08</strain>
    </source>
</reference>
<evidence type="ECO:0000256" key="5">
    <source>
        <dbReference type="RuleBase" id="RU365015"/>
    </source>
</evidence>
<dbReference type="InterPro" id="IPR001362">
    <property type="entry name" value="Glyco_hydro_32"/>
</dbReference>
<dbReference type="PANTHER" id="PTHR43101:SF1">
    <property type="entry name" value="BETA-FRUCTOSIDASE"/>
    <property type="match status" value="1"/>
</dbReference>
<dbReference type="GO" id="GO:0004564">
    <property type="term" value="F:beta-fructofuranosidase activity"/>
    <property type="evidence" value="ECO:0007669"/>
    <property type="project" value="UniProtKB-EC"/>
</dbReference>
<dbReference type="Pfam" id="PF08244">
    <property type="entry name" value="Glyco_hydro_32C"/>
    <property type="match status" value="1"/>
</dbReference>
<keyword evidence="3 4" id="KW-0326">Glycosidase</keyword>
<dbReference type="InterPro" id="IPR013189">
    <property type="entry name" value="Glyco_hydro_32_C"/>
</dbReference>
<dbReference type="Gene3D" id="2.60.120.560">
    <property type="entry name" value="Exo-inulinase, domain 1"/>
    <property type="match status" value="1"/>
</dbReference>
<dbReference type="PROSITE" id="PS00609">
    <property type="entry name" value="GLYCOSYL_HYDROL_F32"/>
    <property type="match status" value="1"/>
</dbReference>
<keyword evidence="5" id="KW-0119">Carbohydrate metabolism</keyword>
<dbReference type="EC" id="3.2.1.26" evidence="4"/>
<dbReference type="RefSeq" id="WP_038189226.1">
    <property type="nucleotide sequence ID" value="NZ_JRWP01000005.1"/>
</dbReference>
<dbReference type="SUPFAM" id="SSF49899">
    <property type="entry name" value="Concanavalin A-like lectins/glucanases"/>
    <property type="match status" value="1"/>
</dbReference>
<protein>
    <recommendedName>
        <fullName evidence="4">Sucrose-6-phosphate hydrolase</fullName>
        <ecNumber evidence="4">3.2.1.26</ecNumber>
    </recommendedName>
    <alternativeName>
        <fullName evidence="5">Invertase</fullName>
    </alternativeName>
</protein>
<dbReference type="InterPro" id="IPR013148">
    <property type="entry name" value="Glyco_hydro_32_N"/>
</dbReference>